<dbReference type="InterPro" id="IPR033304">
    <property type="entry name" value="DLEC1"/>
</dbReference>
<dbReference type="Ensembl" id="ENSCCRT00015123598.1">
    <property type="protein sequence ID" value="ENSCCRP00015119796.1"/>
    <property type="gene ID" value="ENSCCRG00015047160.1"/>
</dbReference>
<proteinExistence type="predicted"/>
<feature type="domain" description="Deleted in lung and esophageal cancer protein 1 Ig-like" evidence="2">
    <location>
        <begin position="316"/>
        <end position="402"/>
    </location>
</feature>
<dbReference type="AlphaFoldDB" id="A0A8C2BFP4"/>
<dbReference type="InterPro" id="IPR013783">
    <property type="entry name" value="Ig-like_fold"/>
</dbReference>
<dbReference type="PANTHER" id="PTHR46348">
    <property type="entry name" value="DELETED IN LUNG AND ESOPHAGEAL CANCER PROTEIN 1"/>
    <property type="match status" value="1"/>
</dbReference>
<organism evidence="3 4">
    <name type="scientific">Cyprinus carpio</name>
    <name type="common">Common carp</name>
    <dbReference type="NCBI Taxonomy" id="7962"/>
    <lineage>
        <taxon>Eukaryota</taxon>
        <taxon>Metazoa</taxon>
        <taxon>Chordata</taxon>
        <taxon>Craniata</taxon>
        <taxon>Vertebrata</taxon>
        <taxon>Euteleostomi</taxon>
        <taxon>Actinopterygii</taxon>
        <taxon>Neopterygii</taxon>
        <taxon>Teleostei</taxon>
        <taxon>Ostariophysi</taxon>
        <taxon>Cypriniformes</taxon>
        <taxon>Cyprinidae</taxon>
        <taxon>Cyprininae</taxon>
        <taxon>Cyprinus</taxon>
    </lineage>
</organism>
<dbReference type="PANTHER" id="PTHR46348:SF1">
    <property type="entry name" value="DELETED IN LUNG AND ESOPHAGEAL CANCER PROTEIN 1"/>
    <property type="match status" value="1"/>
</dbReference>
<protein>
    <recommendedName>
        <fullName evidence="2">Deleted in lung and esophageal cancer protein 1 Ig-like domain-containing protein</fullName>
    </recommendedName>
</protein>
<evidence type="ECO:0000256" key="1">
    <source>
        <dbReference type="SAM" id="MobiDB-lite"/>
    </source>
</evidence>
<accession>A0A8C2BFP4</accession>
<reference evidence="3" key="1">
    <citation type="submission" date="2025-08" db="UniProtKB">
        <authorList>
            <consortium name="Ensembl"/>
        </authorList>
    </citation>
    <scope>IDENTIFICATION</scope>
</reference>
<evidence type="ECO:0000313" key="4">
    <source>
        <dbReference type="Proteomes" id="UP000694700"/>
    </source>
</evidence>
<dbReference type="Gene3D" id="2.60.40.10">
    <property type="entry name" value="Immunoglobulins"/>
    <property type="match status" value="2"/>
</dbReference>
<dbReference type="InterPro" id="IPR059041">
    <property type="entry name" value="Ig_DLEC1_1"/>
</dbReference>
<dbReference type="GO" id="GO:0005929">
    <property type="term" value="C:cilium"/>
    <property type="evidence" value="ECO:0007669"/>
    <property type="project" value="TreeGrafter"/>
</dbReference>
<name>A0A8C2BFP4_CYPCA</name>
<evidence type="ECO:0000313" key="3">
    <source>
        <dbReference type="Ensembl" id="ENSCCRP00015119796.1"/>
    </source>
</evidence>
<dbReference type="Pfam" id="PF23277">
    <property type="entry name" value="Ig_Dlec1_1"/>
    <property type="match status" value="1"/>
</dbReference>
<evidence type="ECO:0000259" key="2">
    <source>
        <dbReference type="Pfam" id="PF23277"/>
    </source>
</evidence>
<dbReference type="GO" id="GO:0005737">
    <property type="term" value="C:cytoplasm"/>
    <property type="evidence" value="ECO:0007669"/>
    <property type="project" value="TreeGrafter"/>
</dbReference>
<dbReference type="GO" id="GO:0008285">
    <property type="term" value="P:negative regulation of cell population proliferation"/>
    <property type="evidence" value="ECO:0007669"/>
    <property type="project" value="InterPro"/>
</dbReference>
<feature type="region of interest" description="Disordered" evidence="1">
    <location>
        <begin position="287"/>
        <end position="312"/>
    </location>
</feature>
<dbReference type="GO" id="GO:0015631">
    <property type="term" value="F:tubulin binding"/>
    <property type="evidence" value="ECO:0007669"/>
    <property type="project" value="TreeGrafter"/>
</dbReference>
<sequence length="589" mass="66191">GDALNKHGARCSKGNFSMVAFSVCILSAFTFYIETCEHLWHVSIKYHHKPPSLRTTRDISHLLASIFNDLYTTEVFGRDTVSNLSKSRRGGNSYHEKFVEELQQVHSEYNRRIQNADMLETHIIQARLQAAAKEEHDHSRIMEEVGEAYYQLGLPPVKSAFKWCVDSELLRSNNLICPLDYTTVHTPVVKTPKGIISLTYKVKTYSNNQITYYNTVIFPFFTVIKDGNFSNFSTQKLGMVHKASWMEKPSVQSQAEDRATLQKHKDRHKFLRNPRFLLPNAQRGGKSLIMPGKRPENVGKGRKNTGRESPGLAPIFTANPPVIFFTDYRIGQVYETVVELKNMTATSRHIRMMPPTTPHFSVGLGRFPGEGGIVAPGMSCQYMVRFAPDSLADYEDVLVVETQMPYPLIIPIEARRPPPILSCDQWGPMDSELNHCLSSFRVKFMEVLCRNEGLSAGTFCLMPKKQWPASSLRSAVKSTFAEQPPFAISPSIFGLLPGQTTVIEVVFFPTTAEISTQDFTIVCDNCQVKDITLQGTGQLITVELVSISGGEDQPELGELCDITANHYVRFNPTNPHSTLQKMVVVKNNA</sequence>
<dbReference type="Proteomes" id="UP000694700">
    <property type="component" value="Unplaced"/>
</dbReference>